<proteinExistence type="predicted"/>
<organism evidence="1 2">
    <name type="scientific">Agrobacterium phage Atu_ph07</name>
    <dbReference type="NCBI Taxonomy" id="2024264"/>
    <lineage>
        <taxon>Viruses</taxon>
        <taxon>Duplodnaviria</taxon>
        <taxon>Heunggongvirae</taxon>
        <taxon>Uroviricota</taxon>
        <taxon>Caudoviricetes</taxon>
        <taxon>Polybotosvirus</taxon>
        <taxon>Polybotosvirus Atuph07</taxon>
    </lineage>
</organism>
<dbReference type="EMBL" id="MF403008">
    <property type="protein sequence ID" value="AUZ95377.1"/>
    <property type="molecule type" value="Genomic_DNA"/>
</dbReference>
<name>A0A2L0V0R4_9CAUD</name>
<evidence type="ECO:0000313" key="1">
    <source>
        <dbReference type="EMBL" id="AUZ95377.1"/>
    </source>
</evidence>
<dbReference type="KEGG" id="vg:40088621"/>
<reference evidence="1 2" key="1">
    <citation type="submission" date="2017-06" db="EMBL/GenBank/DDBJ databases">
        <authorList>
            <person name="Kim H.J."/>
            <person name="Triplett B.A."/>
        </authorList>
    </citation>
    <scope>NUCLEOTIDE SEQUENCE [LARGE SCALE GENOMIC DNA]</scope>
</reference>
<keyword evidence="2" id="KW-1185">Reference proteome</keyword>
<protein>
    <submittedName>
        <fullName evidence="1">Uncharacterized protein</fullName>
    </submittedName>
</protein>
<dbReference type="GeneID" id="40088621"/>
<accession>A0A2L0V0R4</accession>
<sequence length="97" mass="11262">MIVYESTVEDKAKFEYKSPCLLYNKFTASIKMAGTADQIKEVVEYCENLDELFVFSIFVHGIVNDKKNYSGLIDITIYTSESDTFVPFPLKFTHMFY</sequence>
<dbReference type="RefSeq" id="YP_009612283.1">
    <property type="nucleotide sequence ID" value="NC_042013.1"/>
</dbReference>
<dbReference type="Proteomes" id="UP000223025">
    <property type="component" value="Segment"/>
</dbReference>
<evidence type="ECO:0000313" key="2">
    <source>
        <dbReference type="Proteomes" id="UP000223025"/>
    </source>
</evidence>